<evidence type="ECO:0000259" key="5">
    <source>
        <dbReference type="Pfam" id="PF04542"/>
    </source>
</evidence>
<name>A0AAW7X735_9GAMM</name>
<dbReference type="InterPro" id="IPR039425">
    <property type="entry name" value="RNA_pol_sigma-70-like"/>
</dbReference>
<dbReference type="AlphaFoldDB" id="A0AAW7X735"/>
<evidence type="ECO:0000259" key="6">
    <source>
        <dbReference type="Pfam" id="PF08281"/>
    </source>
</evidence>
<dbReference type="Pfam" id="PF04542">
    <property type="entry name" value="Sigma70_r2"/>
    <property type="match status" value="1"/>
</dbReference>
<reference evidence="7" key="1">
    <citation type="submission" date="2023-07" db="EMBL/GenBank/DDBJ databases">
        <title>Genome content predicts the carbon catabolic preferences of heterotrophic bacteria.</title>
        <authorList>
            <person name="Gralka M."/>
        </authorList>
    </citation>
    <scope>NUCLEOTIDE SEQUENCE</scope>
    <source>
        <strain evidence="7">I3M17_2</strain>
    </source>
</reference>
<protein>
    <submittedName>
        <fullName evidence="7">Sigma-70 family RNA polymerase sigma factor</fullName>
    </submittedName>
</protein>
<keyword evidence="4" id="KW-0804">Transcription</keyword>
<dbReference type="GO" id="GO:0006352">
    <property type="term" value="P:DNA-templated transcription initiation"/>
    <property type="evidence" value="ECO:0007669"/>
    <property type="project" value="InterPro"/>
</dbReference>
<accession>A0AAW7X735</accession>
<organism evidence="7 8">
    <name type="scientific">Saccharophagus degradans</name>
    <dbReference type="NCBI Taxonomy" id="86304"/>
    <lineage>
        <taxon>Bacteria</taxon>
        <taxon>Pseudomonadati</taxon>
        <taxon>Pseudomonadota</taxon>
        <taxon>Gammaproteobacteria</taxon>
        <taxon>Cellvibrionales</taxon>
        <taxon>Cellvibrionaceae</taxon>
        <taxon>Saccharophagus</taxon>
    </lineage>
</organism>
<dbReference type="GO" id="GO:0003677">
    <property type="term" value="F:DNA binding"/>
    <property type="evidence" value="ECO:0007669"/>
    <property type="project" value="InterPro"/>
</dbReference>
<evidence type="ECO:0000256" key="1">
    <source>
        <dbReference type="ARBA" id="ARBA00010641"/>
    </source>
</evidence>
<evidence type="ECO:0000313" key="7">
    <source>
        <dbReference type="EMBL" id="MDO6423370.1"/>
    </source>
</evidence>
<dbReference type="Proteomes" id="UP001169760">
    <property type="component" value="Unassembled WGS sequence"/>
</dbReference>
<dbReference type="SUPFAM" id="SSF88946">
    <property type="entry name" value="Sigma2 domain of RNA polymerase sigma factors"/>
    <property type="match status" value="1"/>
</dbReference>
<dbReference type="InterPro" id="IPR013249">
    <property type="entry name" value="RNA_pol_sigma70_r4_t2"/>
</dbReference>
<gene>
    <name evidence="7" type="ORF">Q4521_12895</name>
</gene>
<keyword evidence="2" id="KW-0805">Transcription regulation</keyword>
<dbReference type="GO" id="GO:0016987">
    <property type="term" value="F:sigma factor activity"/>
    <property type="evidence" value="ECO:0007669"/>
    <property type="project" value="UniProtKB-KW"/>
</dbReference>
<dbReference type="InterPro" id="IPR014284">
    <property type="entry name" value="RNA_pol_sigma-70_dom"/>
</dbReference>
<dbReference type="EMBL" id="JAUOPB010000009">
    <property type="protein sequence ID" value="MDO6423370.1"/>
    <property type="molecule type" value="Genomic_DNA"/>
</dbReference>
<dbReference type="Gene3D" id="1.10.1740.10">
    <property type="match status" value="1"/>
</dbReference>
<dbReference type="RefSeq" id="WP_303493059.1">
    <property type="nucleotide sequence ID" value="NZ_JAUOPB010000009.1"/>
</dbReference>
<proteinExistence type="inferred from homology"/>
<dbReference type="Gene3D" id="1.10.10.10">
    <property type="entry name" value="Winged helix-like DNA-binding domain superfamily/Winged helix DNA-binding domain"/>
    <property type="match status" value="1"/>
</dbReference>
<comment type="caution">
    <text evidence="7">The sequence shown here is derived from an EMBL/GenBank/DDBJ whole genome shotgun (WGS) entry which is preliminary data.</text>
</comment>
<dbReference type="InterPro" id="IPR036388">
    <property type="entry name" value="WH-like_DNA-bd_sf"/>
</dbReference>
<dbReference type="NCBIfam" id="TIGR02937">
    <property type="entry name" value="sigma70-ECF"/>
    <property type="match status" value="1"/>
</dbReference>
<dbReference type="PANTHER" id="PTHR43133">
    <property type="entry name" value="RNA POLYMERASE ECF-TYPE SIGMA FACTO"/>
    <property type="match status" value="1"/>
</dbReference>
<feature type="domain" description="RNA polymerase sigma factor 70 region 4 type 2" evidence="6">
    <location>
        <begin position="126"/>
        <end position="175"/>
    </location>
</feature>
<dbReference type="Pfam" id="PF08281">
    <property type="entry name" value="Sigma70_r4_2"/>
    <property type="match status" value="1"/>
</dbReference>
<evidence type="ECO:0000313" key="8">
    <source>
        <dbReference type="Proteomes" id="UP001169760"/>
    </source>
</evidence>
<dbReference type="NCBIfam" id="NF008894">
    <property type="entry name" value="PRK11924.3-1"/>
    <property type="match status" value="1"/>
</dbReference>
<dbReference type="CDD" id="cd06171">
    <property type="entry name" value="Sigma70_r4"/>
    <property type="match status" value="1"/>
</dbReference>
<dbReference type="InterPro" id="IPR013324">
    <property type="entry name" value="RNA_pol_sigma_r3/r4-like"/>
</dbReference>
<evidence type="ECO:0000256" key="4">
    <source>
        <dbReference type="ARBA" id="ARBA00023163"/>
    </source>
</evidence>
<dbReference type="SUPFAM" id="SSF88659">
    <property type="entry name" value="Sigma3 and sigma4 domains of RNA polymerase sigma factors"/>
    <property type="match status" value="1"/>
</dbReference>
<dbReference type="InterPro" id="IPR007627">
    <property type="entry name" value="RNA_pol_sigma70_r2"/>
</dbReference>
<evidence type="ECO:0000256" key="2">
    <source>
        <dbReference type="ARBA" id="ARBA00023015"/>
    </source>
</evidence>
<comment type="similarity">
    <text evidence="1">Belongs to the sigma-70 factor family. ECF subfamily.</text>
</comment>
<keyword evidence="3" id="KW-0731">Sigma factor</keyword>
<sequence>MAEEEVPDDKQLLAAIASGDTEAITVFYQRHEARVYRYALAKVGDSFTAADILNDVMMQVWRAAAKFEGRAKVTTWLLGIAHNKVVDHWRKVGAREYTELDDSMEDESASGANPAQATEAASDGKLLHACLAKLKPEHREILHLVFFEELGYSEIASIIDVPEGTVKSRVFHARNLMKKQLANATRAA</sequence>
<dbReference type="PANTHER" id="PTHR43133:SF32">
    <property type="entry name" value="BLR3042 PROTEIN"/>
    <property type="match status" value="1"/>
</dbReference>
<dbReference type="InterPro" id="IPR013325">
    <property type="entry name" value="RNA_pol_sigma_r2"/>
</dbReference>
<evidence type="ECO:0000256" key="3">
    <source>
        <dbReference type="ARBA" id="ARBA00023082"/>
    </source>
</evidence>
<feature type="domain" description="RNA polymerase sigma-70 region 2" evidence="5">
    <location>
        <begin position="27"/>
        <end position="92"/>
    </location>
</feature>